<dbReference type="InterPro" id="IPR016064">
    <property type="entry name" value="NAD/diacylglycerol_kinase_sf"/>
</dbReference>
<feature type="region of interest" description="Disordered" evidence="6">
    <location>
        <begin position="371"/>
        <end position="395"/>
    </location>
</feature>
<dbReference type="PANTHER" id="PTHR20275">
    <property type="entry name" value="NAD KINASE"/>
    <property type="match status" value="1"/>
</dbReference>
<feature type="compositionally biased region" description="Polar residues" evidence="6">
    <location>
        <begin position="132"/>
        <end position="143"/>
    </location>
</feature>
<dbReference type="Gene3D" id="3.40.50.10330">
    <property type="entry name" value="Probable inorganic polyphosphate/atp-NAD kinase, domain 1"/>
    <property type="match status" value="1"/>
</dbReference>
<feature type="region of interest" description="Disordered" evidence="6">
    <location>
        <begin position="1"/>
        <end position="36"/>
    </location>
</feature>
<evidence type="ECO:0000256" key="5">
    <source>
        <dbReference type="ARBA" id="ARBA00023027"/>
    </source>
</evidence>
<keyword evidence="4" id="KW-0521">NADP</keyword>
<dbReference type="Pfam" id="PF01513">
    <property type="entry name" value="NAD_kinase"/>
    <property type="match status" value="1"/>
</dbReference>
<accession>A0A9P6VIY3</accession>
<keyword evidence="8" id="KW-1185">Reference proteome</keyword>
<comment type="caution">
    <text evidence="7">The sequence shown here is derived from an EMBL/GenBank/DDBJ whole genome shotgun (WGS) entry which is preliminary data.</text>
</comment>
<dbReference type="OrthoDB" id="24581at2759"/>
<evidence type="ECO:0000256" key="3">
    <source>
        <dbReference type="ARBA" id="ARBA00022777"/>
    </source>
</evidence>
<keyword evidence="2" id="KW-0808">Transferase</keyword>
<dbReference type="Pfam" id="PF20143">
    <property type="entry name" value="NAD_kinase_C"/>
    <property type="match status" value="1"/>
</dbReference>
<dbReference type="HAMAP" id="MF_00361">
    <property type="entry name" value="NAD_kinase"/>
    <property type="match status" value="1"/>
</dbReference>
<feature type="region of interest" description="Disordered" evidence="6">
    <location>
        <begin position="107"/>
        <end position="144"/>
    </location>
</feature>
<comment type="similarity">
    <text evidence="1">Belongs to the NAD kinase family.</text>
</comment>
<dbReference type="Gene3D" id="2.60.200.30">
    <property type="entry name" value="Probable inorganic polyphosphate/atp-NAD kinase, domain 2"/>
    <property type="match status" value="1"/>
</dbReference>
<dbReference type="GO" id="GO:0003951">
    <property type="term" value="F:NAD+ kinase activity"/>
    <property type="evidence" value="ECO:0007669"/>
    <property type="project" value="InterPro"/>
</dbReference>
<name>A0A9P6VIY3_9HELO</name>
<dbReference type="SUPFAM" id="SSF111331">
    <property type="entry name" value="NAD kinase/diacylglycerol kinase-like"/>
    <property type="match status" value="1"/>
</dbReference>
<keyword evidence="3 7" id="KW-0418">Kinase</keyword>
<evidence type="ECO:0000313" key="7">
    <source>
        <dbReference type="EMBL" id="KAG0648815.1"/>
    </source>
</evidence>
<reference evidence="7" key="1">
    <citation type="submission" date="2019-07" db="EMBL/GenBank/DDBJ databases">
        <title>Hyphodiscus hymeniophilus genome sequencing and assembly.</title>
        <authorList>
            <person name="Kramer G."/>
            <person name="Nodwell J."/>
        </authorList>
    </citation>
    <scope>NUCLEOTIDE SEQUENCE</scope>
    <source>
        <strain evidence="7">ATCC 34498</strain>
    </source>
</reference>
<dbReference type="GO" id="GO:0019674">
    <property type="term" value="P:NAD+ metabolic process"/>
    <property type="evidence" value="ECO:0007669"/>
    <property type="project" value="InterPro"/>
</dbReference>
<dbReference type="GO" id="GO:0006741">
    <property type="term" value="P:NADP+ biosynthetic process"/>
    <property type="evidence" value="ECO:0007669"/>
    <property type="project" value="InterPro"/>
</dbReference>
<gene>
    <name evidence="7" type="ORF">D0Z07_4892</name>
</gene>
<dbReference type="InterPro" id="IPR002504">
    <property type="entry name" value="NADK"/>
</dbReference>
<dbReference type="AlphaFoldDB" id="A0A9P6VIY3"/>
<dbReference type="InterPro" id="IPR017437">
    <property type="entry name" value="ATP-NAD_kinase_PpnK-typ_C"/>
</dbReference>
<organism evidence="7 8">
    <name type="scientific">Hyphodiscus hymeniophilus</name>
    <dbReference type="NCBI Taxonomy" id="353542"/>
    <lineage>
        <taxon>Eukaryota</taxon>
        <taxon>Fungi</taxon>
        <taxon>Dikarya</taxon>
        <taxon>Ascomycota</taxon>
        <taxon>Pezizomycotina</taxon>
        <taxon>Leotiomycetes</taxon>
        <taxon>Helotiales</taxon>
        <taxon>Hyphodiscaceae</taxon>
        <taxon>Hyphodiscus</taxon>
    </lineage>
</organism>
<dbReference type="Proteomes" id="UP000785200">
    <property type="component" value="Unassembled WGS sequence"/>
</dbReference>
<keyword evidence="5" id="KW-0520">NAD</keyword>
<proteinExistence type="inferred from homology"/>
<feature type="compositionally biased region" description="Basic and acidic residues" evidence="6">
    <location>
        <begin position="372"/>
        <end position="383"/>
    </location>
</feature>
<sequence>MTQSSPPKIDLPARVQFDGPGPFSPGEEAKSSVSDDEYQHALEVVFDAQNAHRRKSSLVPAENPSQYFERRKNTECYVHALLEQQRAHGGAPNGGLENIAESLASSRLAEDHADQPDSVVEAKGSIDRRQSHTPGQEDQTSWQERLMRQQSHELGDRDEDTKKMEAYSTELSPVHSRLLTKKQLSEMAWGVRELSKRLGSIRLKLKVRNVFILTKAHDEELIGNTGEMVKWLLSSERDVKYNVYVEDNLKNNKKFDAPGLLDEVRKEYSQGSDSNGENRKLERRLKYWDNEMCRTRPHTFDFIISLGGDGTVLYASWLFQRIVPPVLSFALGSLGFLTKFDFDIYQETLTKAFRDGVTISLRLRFEGTVMRSQERKRAEENGHSDGVQPQDGNEQRDLVEELIGQEKGDERTHRPDGTYEILNDIVVDRGPNPTMSATEIFGDDEHFTSVQADGVCVATPTGSTAYNLAAGGSLCHPENPVILVTAICAHTLSFRPIILPDTIVLRIGVPYDARTSSWASFDGRERVELEPGDYVTISASRYPFANVMSEGRRSEDWVNSLRGKLGWNSRQRQKSYKEWS</sequence>
<dbReference type="FunFam" id="2.60.200.30:FF:000008">
    <property type="entry name" value="Putative NAD+ kinase"/>
    <property type="match status" value="1"/>
</dbReference>
<evidence type="ECO:0000256" key="1">
    <source>
        <dbReference type="ARBA" id="ARBA00010995"/>
    </source>
</evidence>
<dbReference type="EMBL" id="VNKQ01000009">
    <property type="protein sequence ID" value="KAG0648815.1"/>
    <property type="molecule type" value="Genomic_DNA"/>
</dbReference>
<evidence type="ECO:0000256" key="4">
    <source>
        <dbReference type="ARBA" id="ARBA00022857"/>
    </source>
</evidence>
<evidence type="ECO:0000313" key="8">
    <source>
        <dbReference type="Proteomes" id="UP000785200"/>
    </source>
</evidence>
<dbReference type="InterPro" id="IPR017438">
    <property type="entry name" value="ATP-NAD_kinase_N"/>
</dbReference>
<protein>
    <submittedName>
        <fullName evidence="7">Kinase</fullName>
    </submittedName>
</protein>
<evidence type="ECO:0000256" key="6">
    <source>
        <dbReference type="SAM" id="MobiDB-lite"/>
    </source>
</evidence>
<dbReference type="PANTHER" id="PTHR20275:SF11">
    <property type="entry name" value="KINASE, PUTATIVE (AFU_ORTHOLOGUE AFUA_5G12870)-RELATED"/>
    <property type="match status" value="1"/>
</dbReference>
<dbReference type="FunFam" id="3.40.50.10330:FF:000029">
    <property type="entry name" value="NAD+ kinase, putative"/>
    <property type="match status" value="1"/>
</dbReference>
<evidence type="ECO:0000256" key="2">
    <source>
        <dbReference type="ARBA" id="ARBA00022679"/>
    </source>
</evidence>